<dbReference type="GO" id="GO:0005886">
    <property type="term" value="C:plasma membrane"/>
    <property type="evidence" value="ECO:0007669"/>
    <property type="project" value="TreeGrafter"/>
</dbReference>
<comment type="caution">
    <text evidence="2">The sequence shown here is derived from an EMBL/GenBank/DDBJ whole genome shotgun (WGS) entry which is preliminary data.</text>
</comment>
<keyword evidence="1" id="KW-1133">Transmembrane helix</keyword>
<dbReference type="Pfam" id="PF04341">
    <property type="entry name" value="DUF485"/>
    <property type="match status" value="1"/>
</dbReference>
<keyword evidence="1" id="KW-0472">Membrane</keyword>
<dbReference type="PANTHER" id="PTHR38598">
    <property type="entry name" value="INNER MEMBRANE PROTEIN YJCH"/>
    <property type="match status" value="1"/>
</dbReference>
<protein>
    <submittedName>
        <fullName evidence="2">DUF485 domain-containing protein</fullName>
    </submittedName>
</protein>
<dbReference type="Proteomes" id="UP000320948">
    <property type="component" value="Unassembled WGS sequence"/>
</dbReference>
<reference evidence="2 3" key="1">
    <citation type="journal article" date="2017" name="Nat. Commun.">
        <title>In situ click chemistry generation of cyclooxygenase-2 inhibitors.</title>
        <authorList>
            <person name="Bhardwaj A."/>
            <person name="Kaur J."/>
            <person name="Wuest M."/>
            <person name="Wuest F."/>
        </authorList>
    </citation>
    <scope>NUCLEOTIDE SEQUENCE [LARGE SCALE GENOMIC DNA]</scope>
    <source>
        <strain evidence="2">S2_018_000_R2_106</strain>
    </source>
</reference>
<organism evidence="2 3">
    <name type="scientific">Blastochloris viridis</name>
    <name type="common">Rhodopseudomonas viridis</name>
    <dbReference type="NCBI Taxonomy" id="1079"/>
    <lineage>
        <taxon>Bacteria</taxon>
        <taxon>Pseudomonadati</taxon>
        <taxon>Pseudomonadota</taxon>
        <taxon>Alphaproteobacteria</taxon>
        <taxon>Hyphomicrobiales</taxon>
        <taxon>Blastochloridaceae</taxon>
        <taxon>Blastochloris</taxon>
    </lineage>
</organism>
<accession>A0A6N4RFQ3</accession>
<sequence>MPNPVLTNPHYVQLVNRRRKVSVALSLVMLVSYLAFILLIAFDPALLGVPIAADSPITIGIPIGLGLILLAMGLTGLYVRLSNNVFDPLTEEARKALSKEIK</sequence>
<dbReference type="PANTHER" id="PTHR38598:SF1">
    <property type="entry name" value="INNER MEMBRANE PROTEIN YJCH"/>
    <property type="match status" value="1"/>
</dbReference>
<feature type="transmembrane region" description="Helical" evidence="1">
    <location>
        <begin position="21"/>
        <end position="42"/>
    </location>
</feature>
<evidence type="ECO:0000313" key="2">
    <source>
        <dbReference type="EMBL" id="TKW62018.1"/>
    </source>
</evidence>
<dbReference type="InterPro" id="IPR007436">
    <property type="entry name" value="DUF485"/>
</dbReference>
<dbReference type="InterPro" id="IPR052959">
    <property type="entry name" value="Inner_membrane_assoc"/>
</dbReference>
<keyword evidence="1" id="KW-0812">Transmembrane</keyword>
<dbReference type="EMBL" id="VAFM01000001">
    <property type="protein sequence ID" value="TKW62018.1"/>
    <property type="molecule type" value="Genomic_DNA"/>
</dbReference>
<gene>
    <name evidence="2" type="ORF">DI628_05195</name>
</gene>
<proteinExistence type="predicted"/>
<dbReference type="AlphaFoldDB" id="A0A6N4RFQ3"/>
<name>A0A6N4RFQ3_BLAVI</name>
<feature type="transmembrane region" description="Helical" evidence="1">
    <location>
        <begin position="57"/>
        <end position="79"/>
    </location>
</feature>
<evidence type="ECO:0000313" key="3">
    <source>
        <dbReference type="Proteomes" id="UP000320948"/>
    </source>
</evidence>
<evidence type="ECO:0000256" key="1">
    <source>
        <dbReference type="SAM" id="Phobius"/>
    </source>
</evidence>